<reference evidence="2 3" key="1">
    <citation type="submission" date="2016-10" db="EMBL/GenBank/DDBJ databases">
        <title>Draft genome sequence of Coniochaeta ligniaria NRRL30616, a lignocellulolytic fungus for bioabatement of inhibitors in plant biomass hydrolysates.</title>
        <authorList>
            <consortium name="DOE Joint Genome Institute"/>
            <person name="Jimenez D.J."/>
            <person name="Hector R.E."/>
            <person name="Riley R."/>
            <person name="Sun H."/>
            <person name="Grigoriev I.V."/>
            <person name="Van Elsas J.D."/>
            <person name="Nichols N.N."/>
        </authorList>
    </citation>
    <scope>NUCLEOTIDE SEQUENCE [LARGE SCALE GENOMIC DNA]</scope>
    <source>
        <strain evidence="2 3">NRRL 30616</strain>
    </source>
</reference>
<feature type="transmembrane region" description="Helical" evidence="1">
    <location>
        <begin position="64"/>
        <end position="81"/>
    </location>
</feature>
<evidence type="ECO:0000256" key="1">
    <source>
        <dbReference type="SAM" id="Phobius"/>
    </source>
</evidence>
<keyword evidence="1" id="KW-1133">Transmembrane helix</keyword>
<proteinExistence type="predicted"/>
<gene>
    <name evidence="2" type="ORF">CONLIGDRAFT_626721</name>
</gene>
<accession>A0A1J7K3E3</accession>
<name>A0A1J7K3E3_9PEZI</name>
<evidence type="ECO:0000313" key="2">
    <source>
        <dbReference type="EMBL" id="OIW34690.1"/>
    </source>
</evidence>
<evidence type="ECO:0000313" key="3">
    <source>
        <dbReference type="Proteomes" id="UP000182658"/>
    </source>
</evidence>
<dbReference type="EMBL" id="KV875093">
    <property type="protein sequence ID" value="OIW34690.1"/>
    <property type="molecule type" value="Genomic_DNA"/>
</dbReference>
<keyword evidence="1" id="KW-0812">Transmembrane</keyword>
<dbReference type="AlphaFoldDB" id="A0A1J7K3E3"/>
<sequence length="82" mass="8785">MCEPAVAIDQSPPFFQRLSSFTNPSKPNPGLVPGSLDRATCDDSWCSCSAHAAREISSPDRRSWRGGVVVLIAAIGWLLVAN</sequence>
<dbReference type="InParanoid" id="A0A1J7K3E3"/>
<keyword evidence="1" id="KW-0472">Membrane</keyword>
<protein>
    <submittedName>
        <fullName evidence="2">Uncharacterized protein</fullName>
    </submittedName>
</protein>
<organism evidence="2 3">
    <name type="scientific">Coniochaeta ligniaria NRRL 30616</name>
    <dbReference type="NCBI Taxonomy" id="1408157"/>
    <lineage>
        <taxon>Eukaryota</taxon>
        <taxon>Fungi</taxon>
        <taxon>Dikarya</taxon>
        <taxon>Ascomycota</taxon>
        <taxon>Pezizomycotina</taxon>
        <taxon>Sordariomycetes</taxon>
        <taxon>Sordariomycetidae</taxon>
        <taxon>Coniochaetales</taxon>
        <taxon>Coniochaetaceae</taxon>
        <taxon>Coniochaeta</taxon>
    </lineage>
</organism>
<dbReference type="Proteomes" id="UP000182658">
    <property type="component" value="Unassembled WGS sequence"/>
</dbReference>
<keyword evidence="3" id="KW-1185">Reference proteome</keyword>